<feature type="compositionally biased region" description="Low complexity" evidence="1">
    <location>
        <begin position="27"/>
        <end position="37"/>
    </location>
</feature>
<dbReference type="InterPro" id="IPR011009">
    <property type="entry name" value="Kinase-like_dom_sf"/>
</dbReference>
<evidence type="ECO:0000313" key="3">
    <source>
        <dbReference type="Proteomes" id="UP000664521"/>
    </source>
</evidence>
<dbReference type="PANTHER" id="PTHR21310">
    <property type="entry name" value="AMINOGLYCOSIDE PHOSPHOTRANSFERASE-RELATED-RELATED"/>
    <property type="match status" value="1"/>
</dbReference>
<proteinExistence type="predicted"/>
<protein>
    <recommendedName>
        <fullName evidence="4">Aminoglycoside phosphotransferase domain-containing protein</fullName>
    </recommendedName>
</protein>
<name>A0A8H3G028_9LECA</name>
<sequence length="557" mass="63479">MVSHSSCTQDDMSSQPPPSQNNLLFRSSSSDSQSDQSCGSICSFPSFGESPKFEDTPDWHERIVREFLSIGIDAPRDISYLGAGCFNAVYRLSWAKIPSGRLPYLDGVIRINYPVAIKFKKLRGNTKLEFAEWASNRHRNEVSITLYLGTQNQAPKVYWDNSTFENSFGCPYSLMEYLPGSNADNFSSLSAAEKLQAVDLTEQAFQDLSQIPFEAAGDFQATDEMPVCGWLPAFESNKAKQMFTIIPFYAFNSPGPSAHPLPLPAQTKNMVQEWWDYAHGEPFFEHYKPILLGFDSMQSQVEEIYDLEVRLGDKLGNQLHHDDIAPRNTMFIRHGEVGASVKKVRIIDHDMSTSLPEWAGWMDRRAALEHLRKSQDLLNPFDSETSAEKRYERYRRYLHDLKLKSSKTLDYDPEEAMLSVILEDFMGLMRRIPLSAEQYQRYLEFIEVWRVEMTTIIKYLEGKLNTKSLNAKLSRETPMVPLSPPIPSVTWLPLDYFSGLTYALSQDNEHMSSSQSREPPAYETTSAYDKLYRKSEIFGGFKKMSIKMTTGSSSSEG</sequence>
<evidence type="ECO:0000256" key="1">
    <source>
        <dbReference type="SAM" id="MobiDB-lite"/>
    </source>
</evidence>
<feature type="region of interest" description="Disordered" evidence="1">
    <location>
        <begin position="1"/>
        <end position="37"/>
    </location>
</feature>
<dbReference type="InterPro" id="IPR051678">
    <property type="entry name" value="AGP_Transferase"/>
</dbReference>
<feature type="compositionally biased region" description="Polar residues" evidence="1">
    <location>
        <begin position="1"/>
        <end position="26"/>
    </location>
</feature>
<dbReference type="SUPFAM" id="SSF56112">
    <property type="entry name" value="Protein kinase-like (PK-like)"/>
    <property type="match status" value="1"/>
</dbReference>
<accession>A0A8H3G028</accession>
<dbReference type="AlphaFoldDB" id="A0A8H3G028"/>
<reference evidence="2" key="1">
    <citation type="submission" date="2021-03" db="EMBL/GenBank/DDBJ databases">
        <authorList>
            <person name="Tagirdzhanova G."/>
        </authorList>
    </citation>
    <scope>NUCLEOTIDE SEQUENCE</scope>
</reference>
<keyword evidence="3" id="KW-1185">Reference proteome</keyword>
<dbReference type="Proteomes" id="UP000664521">
    <property type="component" value="Unassembled WGS sequence"/>
</dbReference>
<comment type="caution">
    <text evidence="2">The sequence shown here is derived from an EMBL/GenBank/DDBJ whole genome shotgun (WGS) entry which is preliminary data.</text>
</comment>
<organism evidence="2 3">
    <name type="scientific">Heterodermia speciosa</name>
    <dbReference type="NCBI Taxonomy" id="116794"/>
    <lineage>
        <taxon>Eukaryota</taxon>
        <taxon>Fungi</taxon>
        <taxon>Dikarya</taxon>
        <taxon>Ascomycota</taxon>
        <taxon>Pezizomycotina</taxon>
        <taxon>Lecanoromycetes</taxon>
        <taxon>OSLEUM clade</taxon>
        <taxon>Lecanoromycetidae</taxon>
        <taxon>Caliciales</taxon>
        <taxon>Physciaceae</taxon>
        <taxon>Heterodermia</taxon>
    </lineage>
</organism>
<gene>
    <name evidence="2" type="ORF">HETSPECPRED_007685</name>
</gene>
<dbReference type="EMBL" id="CAJPDS010000056">
    <property type="protein sequence ID" value="CAF9930666.1"/>
    <property type="molecule type" value="Genomic_DNA"/>
</dbReference>
<dbReference type="PANTHER" id="PTHR21310:SF15">
    <property type="entry name" value="AMINOGLYCOSIDE PHOSPHOTRANSFERASE DOMAIN-CONTAINING PROTEIN"/>
    <property type="match status" value="1"/>
</dbReference>
<evidence type="ECO:0000313" key="2">
    <source>
        <dbReference type="EMBL" id="CAF9930666.1"/>
    </source>
</evidence>
<evidence type="ECO:0008006" key="4">
    <source>
        <dbReference type="Google" id="ProtNLM"/>
    </source>
</evidence>